<dbReference type="InterPro" id="IPR013373">
    <property type="entry name" value="Flagellin/pilin_N_arc"/>
</dbReference>
<dbReference type="EMBL" id="AL445064">
    <property type="protein sequence ID" value="CAC11638.1"/>
    <property type="molecule type" value="Genomic_DNA"/>
</dbReference>
<dbReference type="EnsemblBacteria" id="CAC11638">
    <property type="protein sequence ID" value="CAC11638"/>
    <property type="gene ID" value="CAC11638"/>
</dbReference>
<evidence type="ECO:0000313" key="2">
    <source>
        <dbReference type="EMBL" id="CAC11638.1"/>
    </source>
</evidence>
<feature type="domain" description="Archaeal Type IV pilin N-terminal" evidence="1">
    <location>
        <begin position="4"/>
        <end position="80"/>
    </location>
</feature>
<accession>Q9HKU7</accession>
<dbReference type="Pfam" id="PF07790">
    <property type="entry name" value="Pilin_N"/>
    <property type="match status" value="1"/>
</dbReference>
<dbReference type="KEGG" id="tac:Ta0496"/>
<keyword evidence="3" id="KW-1185">Reference proteome</keyword>
<evidence type="ECO:0000313" key="3">
    <source>
        <dbReference type="Proteomes" id="UP000001024"/>
    </source>
</evidence>
<dbReference type="NCBIfam" id="TIGR02537">
    <property type="entry name" value="arch_flag_Nterm"/>
    <property type="match status" value="1"/>
</dbReference>
<organism evidence="2 3">
    <name type="scientific">Thermoplasma acidophilum (strain ATCC 25905 / DSM 1728 / JCM 9062 / NBRC 15155 / AMRC-C165)</name>
    <dbReference type="NCBI Taxonomy" id="273075"/>
    <lineage>
        <taxon>Archaea</taxon>
        <taxon>Methanobacteriati</taxon>
        <taxon>Thermoplasmatota</taxon>
        <taxon>Thermoplasmata</taxon>
        <taxon>Thermoplasmatales</taxon>
        <taxon>Thermoplasmataceae</taxon>
        <taxon>Thermoplasma</taxon>
    </lineage>
</organism>
<dbReference type="InterPro" id="IPR012859">
    <property type="entry name" value="Pilin_N_archaeal"/>
</dbReference>
<dbReference type="RefSeq" id="WP_010900922.1">
    <property type="nucleotide sequence ID" value="NC_002578.1"/>
</dbReference>
<dbReference type="PaxDb" id="273075-Ta0496"/>
<dbReference type="InParanoid" id="Q9HKU7"/>
<dbReference type="eggNOG" id="arCOG07380">
    <property type="taxonomic scope" value="Archaea"/>
</dbReference>
<proteinExistence type="predicted"/>
<protein>
    <recommendedName>
        <fullName evidence="1">Archaeal Type IV pilin N-terminal domain-containing protein</fullName>
    </recommendedName>
</protein>
<dbReference type="OrthoDB" id="57426at2157"/>
<evidence type="ECO:0000259" key="1">
    <source>
        <dbReference type="Pfam" id="PF07790"/>
    </source>
</evidence>
<dbReference type="HOGENOM" id="CLU_1718302_0_0_2"/>
<dbReference type="AlphaFoldDB" id="Q9HKU7"/>
<dbReference type="Proteomes" id="UP000001024">
    <property type="component" value="Chromosome"/>
</dbReference>
<reference evidence="2 3" key="1">
    <citation type="journal article" date="2000" name="Nature">
        <title>The genome sequence of the thermoacidophilic scavenger Thermoplasma acidophilum.</title>
        <authorList>
            <person name="Ruepp A."/>
            <person name="Graml W."/>
            <person name="Santos-Martinez M.L."/>
            <person name="Koretke K.K."/>
            <person name="Volker C."/>
            <person name="Mewes H.W."/>
            <person name="Frishman D."/>
            <person name="Stocker S."/>
            <person name="Lupas A.N."/>
            <person name="Baumeister W."/>
        </authorList>
    </citation>
    <scope>NUCLEOTIDE SEQUENCE [LARGE SCALE GENOMIC DNA]</scope>
    <source>
        <strain evidence="3">ATCC 25905 / DSM 1728 / JCM 9062 / NBRC 15155 / AMRC-C165</strain>
    </source>
</reference>
<gene>
    <name evidence="2" type="ordered locus">Ta0496</name>
</gene>
<name>Q9HKU7_THEAC</name>
<sequence>MQDKAVSPIIATILLIAITVTLAATFYTEVTPYFTQNQYFTPQAQIQVLSENHTSSYGYYVYVSYFPGTLSLHDVDLNIISNGTYVSVNLGAVYPSSTISNSGVSASITLYTQGEVFTSGSYILLNLSSPISYLAIVDMNTGSNVVTFSPDQ</sequence>